<evidence type="ECO:0000256" key="2">
    <source>
        <dbReference type="SAM" id="Phobius"/>
    </source>
</evidence>
<protein>
    <recommendedName>
        <fullName evidence="6">DUF2723 domain-containing protein</fullName>
    </recommendedName>
</protein>
<name>A0ABD3FDI8_9STRA</name>
<dbReference type="Proteomes" id="UP001632037">
    <property type="component" value="Unassembled WGS sequence"/>
</dbReference>
<evidence type="ECO:0000256" key="3">
    <source>
        <dbReference type="SAM" id="SignalP"/>
    </source>
</evidence>
<feature type="transmembrane region" description="Helical" evidence="2">
    <location>
        <begin position="313"/>
        <end position="331"/>
    </location>
</feature>
<feature type="transmembrane region" description="Helical" evidence="2">
    <location>
        <begin position="194"/>
        <end position="212"/>
    </location>
</feature>
<feature type="chain" id="PRO_5044789270" description="DUF2723 domain-containing protein" evidence="3">
    <location>
        <begin position="22"/>
        <end position="758"/>
    </location>
</feature>
<keyword evidence="5" id="KW-1185">Reference proteome</keyword>
<accession>A0ABD3FDI8</accession>
<dbReference type="InterPro" id="IPR021280">
    <property type="entry name" value="TMEM260-like"/>
</dbReference>
<dbReference type="InterPro" id="IPR052724">
    <property type="entry name" value="GT117_domain-containing"/>
</dbReference>
<evidence type="ECO:0008006" key="6">
    <source>
        <dbReference type="Google" id="ProtNLM"/>
    </source>
</evidence>
<evidence type="ECO:0000256" key="1">
    <source>
        <dbReference type="SAM" id="MobiDB-lite"/>
    </source>
</evidence>
<proteinExistence type="predicted"/>
<dbReference type="Pfam" id="PF11028">
    <property type="entry name" value="TMEM260-like"/>
    <property type="match status" value="1"/>
</dbReference>
<feature type="transmembrane region" description="Helical" evidence="2">
    <location>
        <begin position="74"/>
        <end position="98"/>
    </location>
</feature>
<evidence type="ECO:0000313" key="4">
    <source>
        <dbReference type="EMBL" id="KAL3663079.1"/>
    </source>
</evidence>
<dbReference type="PANTHER" id="PTHR16214:SF3">
    <property type="entry name" value="TRANSMEMBRANE PROTEIN 260"/>
    <property type="match status" value="1"/>
</dbReference>
<dbReference type="AlphaFoldDB" id="A0ABD3FDI8"/>
<keyword evidence="2" id="KW-0812">Transmembrane</keyword>
<gene>
    <name evidence="4" type="ORF">V7S43_012019</name>
</gene>
<reference evidence="4 5" key="1">
    <citation type="submission" date="2024-09" db="EMBL/GenBank/DDBJ databases">
        <title>Genome sequencing and assembly of Phytophthora oleae, isolate VK10A, causative agent of rot of olive drupes.</title>
        <authorList>
            <person name="Conti Taguali S."/>
            <person name="Riolo M."/>
            <person name="La Spada F."/>
            <person name="Cacciola S.O."/>
            <person name="Dionisio G."/>
        </authorList>
    </citation>
    <scope>NUCLEOTIDE SEQUENCE [LARGE SCALE GENOMIC DNA]</scope>
    <source>
        <strain evidence="4 5">VK10A</strain>
    </source>
</reference>
<feature type="region of interest" description="Disordered" evidence="1">
    <location>
        <begin position="737"/>
        <end position="758"/>
    </location>
</feature>
<feature type="signal peptide" evidence="3">
    <location>
        <begin position="1"/>
        <end position="21"/>
    </location>
</feature>
<sequence>MVYPWLWTLLLSLLVYTTVWPLDRVPGGDSGELLAEACVGGVAHPPGYPLLLVLLRLVRWTLTIAGEGHNSMHFVLWANAMNAVFAAAAAACVTHVVYLMTSKHASVEAIAAGLCFALSKLTWEYARGLEVFALNNLLVGMLHILVVKHFVQPTTKNACVAAFVCGLGLANQHTIVLFEAPFILWVLLTHRFRVVELLAVATAFLAGLSFYWQTFISAQVPTLGTWGDTSTLAGLFDHVRRKEYGTFRLSPLKGDSTGLLVRLKVYAIDFVEDFHWLGLVLTCLGAKTALFPKKTRGKKDLTAWTRRVGYAQMTALVCYLLVFHSLANLPLDSPMPRAVSSRFNMQPNTILGIWLGLGLAVSTREISRLVAADVNWTKVVRFSVCVALVAAQYHRNQPVGDAFPEDTIRRHGDSILDAIPRDGILISYTDINWNSIRYLQACESVRPDVTHLSLQLLPFPWFPRQHSLYPHIMFPPMHHGVSTVKKSPGYARLLHDFFAANLAQHGDRLFLDLHAVNDDDIAPNGQYLGFMLVPHGLVWKVSTPPSTTADFDAHYSQWKALQLPDVRFSPSLYPAGSWEFASATIANDACYQGALFALSFWLERGKAIHHAHGAAKYVLGMRHTFQILAQVEVDTAVSDGSWGLTYDAYDLTKNAGLAAMRYYSGLELMQPLIDPLKEHQARNGASHQEKMEIQELDKLVKGLFETQQLVIHRLESFLKEMKLRQDPDVKAFENFVESQKVHKKKKKKKYTKKNKKRH</sequence>
<keyword evidence="2" id="KW-1133">Transmembrane helix</keyword>
<feature type="transmembrane region" description="Helical" evidence="2">
    <location>
        <begin position="129"/>
        <end position="148"/>
    </location>
</feature>
<evidence type="ECO:0000313" key="5">
    <source>
        <dbReference type="Proteomes" id="UP001632037"/>
    </source>
</evidence>
<feature type="transmembrane region" description="Helical" evidence="2">
    <location>
        <begin position="274"/>
        <end position="292"/>
    </location>
</feature>
<dbReference type="PANTHER" id="PTHR16214">
    <property type="entry name" value="TRANSMEMBRANE PROTEIN 260"/>
    <property type="match status" value="1"/>
</dbReference>
<keyword evidence="2" id="KW-0472">Membrane</keyword>
<organism evidence="4 5">
    <name type="scientific">Phytophthora oleae</name>
    <dbReference type="NCBI Taxonomy" id="2107226"/>
    <lineage>
        <taxon>Eukaryota</taxon>
        <taxon>Sar</taxon>
        <taxon>Stramenopiles</taxon>
        <taxon>Oomycota</taxon>
        <taxon>Peronosporomycetes</taxon>
        <taxon>Peronosporales</taxon>
        <taxon>Peronosporaceae</taxon>
        <taxon>Phytophthora</taxon>
    </lineage>
</organism>
<comment type="caution">
    <text evidence="4">The sequence shown here is derived from an EMBL/GenBank/DDBJ whole genome shotgun (WGS) entry which is preliminary data.</text>
</comment>
<keyword evidence="3" id="KW-0732">Signal</keyword>
<feature type="compositionally biased region" description="Basic residues" evidence="1">
    <location>
        <begin position="741"/>
        <end position="758"/>
    </location>
</feature>
<dbReference type="EMBL" id="JBIMZQ010000029">
    <property type="protein sequence ID" value="KAL3663079.1"/>
    <property type="molecule type" value="Genomic_DNA"/>
</dbReference>